<accession>W8VVT1</accession>
<dbReference type="EMBL" id="AP014548">
    <property type="protein sequence ID" value="BAO55713.1"/>
    <property type="molecule type" value="Genomic_DNA"/>
</dbReference>
<organism evidence="1 2">
    <name type="scientific">Nonlabens marinus S1-08</name>
    <dbReference type="NCBI Taxonomy" id="1454201"/>
    <lineage>
        <taxon>Bacteria</taxon>
        <taxon>Pseudomonadati</taxon>
        <taxon>Bacteroidota</taxon>
        <taxon>Flavobacteriia</taxon>
        <taxon>Flavobacteriales</taxon>
        <taxon>Flavobacteriaceae</taxon>
        <taxon>Nonlabens</taxon>
    </lineage>
</organism>
<name>W8VVT1_9FLAO</name>
<evidence type="ECO:0000313" key="1">
    <source>
        <dbReference type="EMBL" id="BAO55713.1"/>
    </source>
</evidence>
<protein>
    <recommendedName>
        <fullName evidence="3">DUF1684 domain-containing protein</fullName>
    </recommendedName>
</protein>
<dbReference type="PANTHER" id="PTHR41913">
    <property type="entry name" value="DUF1684 DOMAIN-CONTAINING PROTEIN"/>
    <property type="match status" value="1"/>
</dbReference>
<dbReference type="STRING" id="1454201.NMS_1704"/>
<proteinExistence type="predicted"/>
<gene>
    <name evidence="1" type="ORF">NMS_1704</name>
</gene>
<dbReference type="PANTHER" id="PTHR41913:SF1">
    <property type="entry name" value="DUF1684 DOMAIN-CONTAINING PROTEIN"/>
    <property type="match status" value="1"/>
</dbReference>
<evidence type="ECO:0008006" key="3">
    <source>
        <dbReference type="Google" id="ProtNLM"/>
    </source>
</evidence>
<sequence length="192" mass="22390">MGIVSAQDYEKLSQEYRNELSREYKAADNPPLSGMDKVNFKALKFYDFNPDFVIEARFEALDNTQEMQLNTSKPLIQTYTKYGYLHFQYEGKQHKLLVLQAENLKNDPEYYNYLSVYFTDETNGKGSYKMGRYMELRAPLEETLVLNFNNTYNPYCAYSDRYACPVPPKENKLPFAIEAGVKTGFHGKLIKK</sequence>
<dbReference type="KEGG" id="nmf:NMS_1704"/>
<dbReference type="AlphaFoldDB" id="W8VVT1"/>
<evidence type="ECO:0000313" key="2">
    <source>
        <dbReference type="Proteomes" id="UP000031760"/>
    </source>
</evidence>
<dbReference type="InterPro" id="IPR012467">
    <property type="entry name" value="DUF1684"/>
</dbReference>
<dbReference type="HOGENOM" id="CLU_090976_1_0_10"/>
<dbReference type="Pfam" id="PF07920">
    <property type="entry name" value="DUF1684"/>
    <property type="match status" value="1"/>
</dbReference>
<reference evidence="1 2" key="1">
    <citation type="journal article" date="2014" name="Proc. Natl. Acad. Sci. U.S.A.">
        <title>Functional characterization of flavobacteria rhodopsins reveals a unique class of light-driven chloride pump in bacteria.</title>
        <authorList>
            <person name="Yoshizawa S."/>
            <person name="Kumagai Y."/>
            <person name="Kim H."/>
            <person name="Ogura Y."/>
            <person name="Hayashi T."/>
            <person name="Iwasaki W."/>
            <person name="DeLong E.F."/>
            <person name="Kogure K."/>
        </authorList>
    </citation>
    <scope>NUCLEOTIDE SEQUENCE [LARGE SCALE GENOMIC DNA]</scope>
    <source>
        <strain evidence="1 2">S1-08</strain>
    </source>
</reference>
<keyword evidence="2" id="KW-1185">Reference proteome</keyword>
<dbReference type="Proteomes" id="UP000031760">
    <property type="component" value="Chromosome"/>
</dbReference>